<dbReference type="EMBL" id="QVQW01000023">
    <property type="protein sequence ID" value="RKU45092.1"/>
    <property type="molecule type" value="Genomic_DNA"/>
</dbReference>
<name>A0A420YB35_9PEZI</name>
<dbReference type="STRING" id="177199.A0A420YB35"/>
<comment type="caution">
    <text evidence="2">The sequence shown here is derived from an EMBL/GenBank/DDBJ whole genome shotgun (WGS) entry which is preliminary data.</text>
</comment>
<evidence type="ECO:0000256" key="1">
    <source>
        <dbReference type="SAM" id="MobiDB-lite"/>
    </source>
</evidence>
<feature type="region of interest" description="Disordered" evidence="1">
    <location>
        <begin position="294"/>
        <end position="340"/>
    </location>
</feature>
<dbReference type="AlphaFoldDB" id="A0A420YB35"/>
<feature type="compositionally biased region" description="Polar residues" evidence="1">
    <location>
        <begin position="313"/>
        <end position="337"/>
    </location>
</feature>
<gene>
    <name evidence="2" type="ORF">DL546_000674</name>
</gene>
<dbReference type="OrthoDB" id="5245492at2759"/>
<organism evidence="2 3">
    <name type="scientific">Coniochaeta pulveracea</name>
    <dbReference type="NCBI Taxonomy" id="177199"/>
    <lineage>
        <taxon>Eukaryota</taxon>
        <taxon>Fungi</taxon>
        <taxon>Dikarya</taxon>
        <taxon>Ascomycota</taxon>
        <taxon>Pezizomycotina</taxon>
        <taxon>Sordariomycetes</taxon>
        <taxon>Sordariomycetidae</taxon>
        <taxon>Coniochaetales</taxon>
        <taxon>Coniochaetaceae</taxon>
        <taxon>Coniochaeta</taxon>
    </lineage>
</organism>
<sequence>MSETNISRSGVSRAADLPVSSTFEDEIERGEISRCEVDPNSEEVRLWKATRAERRAAALKAYEERMKGPAIAYEIDQTLYAKAETRNAELTDEERALLQSRGDAVGKALAYPELLTTEETYQVLTWCTPHVTPDIVYNDVRHWTKGAMSDPLELYAKVKDAFQYGTLDDVPDEELALVGSNFGARIIEIPGNREAYRLITGRLGIDVHTLLGITSYIERERPIPGFDPNLCSRLHRYNWGLPELPKQGPEHTSLPQVQRNYSQYDQEMQARGEELSRQNREGMAEIERFMDSHGVPWPEDIPRPSCRPAPATLRSNQASVPRDTVSNANAGNQSQPQRPLHLSKGYFEFRDKRLAALGSDKDSSLRNDPEVEAEIDRLWSTMSKEEREEWDKKRQSRMMERLKRSRAGRD</sequence>
<dbReference type="Proteomes" id="UP000275385">
    <property type="component" value="Unassembled WGS sequence"/>
</dbReference>
<protein>
    <submittedName>
        <fullName evidence="2">Uncharacterized protein</fullName>
    </submittedName>
</protein>
<accession>A0A420YB35</accession>
<keyword evidence="3" id="KW-1185">Reference proteome</keyword>
<evidence type="ECO:0000313" key="3">
    <source>
        <dbReference type="Proteomes" id="UP000275385"/>
    </source>
</evidence>
<proteinExistence type="predicted"/>
<reference evidence="2 3" key="1">
    <citation type="submission" date="2018-08" db="EMBL/GenBank/DDBJ databases">
        <title>Draft genome of the lignicolous fungus Coniochaeta pulveracea.</title>
        <authorList>
            <person name="Borstlap C.J."/>
            <person name="De Witt R.N."/>
            <person name="Botha A."/>
            <person name="Volschenk H."/>
        </authorList>
    </citation>
    <scope>NUCLEOTIDE SEQUENCE [LARGE SCALE GENOMIC DNA]</scope>
    <source>
        <strain evidence="2 3">CAB683</strain>
    </source>
</reference>
<evidence type="ECO:0000313" key="2">
    <source>
        <dbReference type="EMBL" id="RKU45092.1"/>
    </source>
</evidence>
<feature type="region of interest" description="Disordered" evidence="1">
    <location>
        <begin position="381"/>
        <end position="410"/>
    </location>
</feature>